<reference evidence="2 3" key="1">
    <citation type="journal article" date="2020" name="mSystems">
        <title>Defining Genomic and Predicted Metabolic Features of the Acetobacterium Genus.</title>
        <authorList>
            <person name="Ross D.E."/>
            <person name="Marshall C.W."/>
            <person name="Gulliver D."/>
            <person name="May H.D."/>
            <person name="Norman R.S."/>
        </authorList>
    </citation>
    <scope>NUCLEOTIDE SEQUENCE [LARGE SCALE GENOMIC DNA]</scope>
    <source>
        <strain evidence="2 3">DSM 4132</strain>
    </source>
</reference>
<evidence type="ECO:0000313" key="2">
    <source>
        <dbReference type="EMBL" id="MBC3900617.1"/>
    </source>
</evidence>
<organism evidence="2 3">
    <name type="scientific">Acetobacterium malicum</name>
    <dbReference type="NCBI Taxonomy" id="52692"/>
    <lineage>
        <taxon>Bacteria</taxon>
        <taxon>Bacillati</taxon>
        <taxon>Bacillota</taxon>
        <taxon>Clostridia</taxon>
        <taxon>Eubacteriales</taxon>
        <taxon>Eubacteriaceae</taxon>
        <taxon>Acetobacterium</taxon>
    </lineage>
</organism>
<gene>
    <name evidence="2" type="ORF">GH811_13430</name>
</gene>
<feature type="domain" description="DUF7662" evidence="1">
    <location>
        <begin position="4"/>
        <end position="69"/>
    </location>
</feature>
<dbReference type="Pfam" id="PF24698">
    <property type="entry name" value="DUF7662"/>
    <property type="match status" value="1"/>
</dbReference>
<evidence type="ECO:0000259" key="1">
    <source>
        <dbReference type="Pfam" id="PF24698"/>
    </source>
</evidence>
<comment type="caution">
    <text evidence="2">The sequence shown here is derived from an EMBL/GenBank/DDBJ whole genome shotgun (WGS) entry which is preliminary data.</text>
</comment>
<dbReference type="InterPro" id="IPR056079">
    <property type="entry name" value="DUF7662"/>
</dbReference>
<sequence>MSKYIDLMRFLRESHQVAIELTYKEIEEIIGSNLPPSAYDNAQAWWSNSRSHTQANAWLDAGYETDSVSESYKDEVILFVKVD</sequence>
<protein>
    <recommendedName>
        <fullName evidence="1">DUF7662 domain-containing protein</fullName>
    </recommendedName>
</protein>
<name>A0ABR6YZD6_9FIRM</name>
<keyword evidence="3" id="KW-1185">Reference proteome</keyword>
<dbReference type="RefSeq" id="WP_186894784.1">
    <property type="nucleotide sequence ID" value="NZ_WJBE01000013.1"/>
</dbReference>
<accession>A0ABR6YZD6</accession>
<evidence type="ECO:0000313" key="3">
    <source>
        <dbReference type="Proteomes" id="UP000622405"/>
    </source>
</evidence>
<dbReference type="EMBL" id="WJBE01000013">
    <property type="protein sequence ID" value="MBC3900617.1"/>
    <property type="molecule type" value="Genomic_DNA"/>
</dbReference>
<proteinExistence type="predicted"/>
<dbReference type="Proteomes" id="UP000622405">
    <property type="component" value="Unassembled WGS sequence"/>
</dbReference>